<proteinExistence type="inferred from homology"/>
<feature type="compositionally biased region" description="Acidic residues" evidence="4">
    <location>
        <begin position="104"/>
        <end position="124"/>
    </location>
</feature>
<dbReference type="Pfam" id="PF07529">
    <property type="entry name" value="HSA"/>
    <property type="match status" value="1"/>
</dbReference>
<feature type="region of interest" description="Disordered" evidence="4">
    <location>
        <begin position="76"/>
        <end position="199"/>
    </location>
</feature>
<evidence type="ECO:0000256" key="1">
    <source>
        <dbReference type="ARBA" id="ARBA00008913"/>
    </source>
</evidence>
<dbReference type="Gene3D" id="3.40.50.10810">
    <property type="entry name" value="Tandem AAA-ATPase domain"/>
    <property type="match status" value="1"/>
</dbReference>
<dbReference type="GO" id="GO:0006325">
    <property type="term" value="P:chromatin organization"/>
    <property type="evidence" value="ECO:0007669"/>
    <property type="project" value="UniProtKB-KW"/>
</dbReference>
<dbReference type="SUPFAM" id="SSF52540">
    <property type="entry name" value="P-loop containing nucleoside triphosphate hydrolases"/>
    <property type="match status" value="1"/>
</dbReference>
<dbReference type="EMBL" id="VJMH01005292">
    <property type="protein sequence ID" value="KAF0697763.1"/>
    <property type="molecule type" value="Genomic_DNA"/>
</dbReference>
<dbReference type="PROSITE" id="PS51204">
    <property type="entry name" value="HSA"/>
    <property type="match status" value="1"/>
</dbReference>
<evidence type="ECO:0000256" key="3">
    <source>
        <dbReference type="ARBA" id="ARBA00022853"/>
    </source>
</evidence>
<feature type="region of interest" description="Disordered" evidence="4">
    <location>
        <begin position="1101"/>
        <end position="1155"/>
    </location>
</feature>
<evidence type="ECO:0000259" key="5">
    <source>
        <dbReference type="PROSITE" id="PS50090"/>
    </source>
</evidence>
<dbReference type="Pfam" id="PF00176">
    <property type="entry name" value="SNF2-rel_dom"/>
    <property type="match status" value="1"/>
</dbReference>
<dbReference type="PROSITE" id="PS50090">
    <property type="entry name" value="MYB_LIKE"/>
    <property type="match status" value="1"/>
</dbReference>
<dbReference type="Pfam" id="PF13921">
    <property type="entry name" value="Myb_DNA-bind_6"/>
    <property type="match status" value="1"/>
</dbReference>
<dbReference type="SUPFAM" id="SSF46689">
    <property type="entry name" value="Homeodomain-like"/>
    <property type="match status" value="1"/>
</dbReference>
<dbReference type="Gene3D" id="3.40.50.300">
    <property type="entry name" value="P-loop containing nucleotide triphosphate hydrolases"/>
    <property type="match status" value="1"/>
</dbReference>
<evidence type="ECO:0000259" key="6">
    <source>
        <dbReference type="PROSITE" id="PS51204"/>
    </source>
</evidence>
<dbReference type="InterPro" id="IPR014012">
    <property type="entry name" value="HSA_dom"/>
</dbReference>
<evidence type="ECO:0000313" key="8">
    <source>
        <dbReference type="EMBL" id="VFT88415.1"/>
    </source>
</evidence>
<organism evidence="8 9">
    <name type="scientific">Aphanomyces stellatus</name>
    <dbReference type="NCBI Taxonomy" id="120398"/>
    <lineage>
        <taxon>Eukaryota</taxon>
        <taxon>Sar</taxon>
        <taxon>Stramenopiles</taxon>
        <taxon>Oomycota</taxon>
        <taxon>Saprolegniomycetes</taxon>
        <taxon>Saprolegniales</taxon>
        <taxon>Verrucalvaceae</taxon>
        <taxon>Aphanomyces</taxon>
    </lineage>
</organism>
<dbReference type="GO" id="GO:0005524">
    <property type="term" value="F:ATP binding"/>
    <property type="evidence" value="ECO:0007669"/>
    <property type="project" value="InterPro"/>
</dbReference>
<name>A0A485KTC8_9STRA</name>
<comment type="similarity">
    <text evidence="1">Belongs to the EAF1 family.</text>
</comment>
<evidence type="ECO:0000256" key="4">
    <source>
        <dbReference type="SAM" id="MobiDB-lite"/>
    </source>
</evidence>
<evidence type="ECO:0000256" key="2">
    <source>
        <dbReference type="ARBA" id="ARBA00009687"/>
    </source>
</evidence>
<gene>
    <name evidence="8" type="primary">Aste57867_11556</name>
    <name evidence="7" type="ORF">As57867_011513</name>
    <name evidence="8" type="ORF">ASTE57867_11556</name>
</gene>
<feature type="domain" description="Myb-like" evidence="5">
    <location>
        <begin position="1222"/>
        <end position="1278"/>
    </location>
</feature>
<dbReference type="PANTHER" id="PTHR10799">
    <property type="entry name" value="SNF2/RAD54 HELICASE FAMILY"/>
    <property type="match status" value="1"/>
</dbReference>
<accession>A0A485KTC8</accession>
<feature type="compositionally biased region" description="Basic and acidic residues" evidence="4">
    <location>
        <begin position="1107"/>
        <end position="1117"/>
    </location>
</feature>
<dbReference type="OrthoDB" id="372624at2759"/>
<evidence type="ECO:0000313" key="7">
    <source>
        <dbReference type="EMBL" id="KAF0697763.1"/>
    </source>
</evidence>
<feature type="region of interest" description="Disordered" evidence="4">
    <location>
        <begin position="1"/>
        <end position="21"/>
    </location>
</feature>
<dbReference type="InterPro" id="IPR038718">
    <property type="entry name" value="SNF2-like_sf"/>
</dbReference>
<protein>
    <submittedName>
        <fullName evidence="8">Aste57867_11556 protein</fullName>
    </submittedName>
</protein>
<feature type="domain" description="HSA" evidence="6">
    <location>
        <begin position="264"/>
        <end position="337"/>
    </location>
</feature>
<feature type="compositionally biased region" description="Polar residues" evidence="4">
    <location>
        <begin position="168"/>
        <end position="179"/>
    </location>
</feature>
<dbReference type="CDD" id="cd00167">
    <property type="entry name" value="SANT"/>
    <property type="match status" value="1"/>
</dbReference>
<feature type="compositionally biased region" description="Acidic residues" evidence="4">
    <location>
        <begin position="81"/>
        <end position="97"/>
    </location>
</feature>
<sequence length="1552" mass="172753">MGKQAASPTTTGKSTIATSPGTGVDVVALSRGRFLEHLVSYRERLLAQFVEHQSAALKLDEDERRDLRTKIIDVDLHASEEESDEETENLETDEGDDVPATQSDNDDAAEVETDEVDTAADEQDAPPTMLDSERTEDRVDADPATSEPTPSVTPILLSPDRKKRPRAHNQSPTKVQADSTKPTTIRTPPRKVQRSSTPIRQYQSPVISTNMRYMGIPTGFPPSDKPNETPNGADDASTSLVDLIRTHTDKVQQLQKMPSKKRQLPRLKDPCRLKCHWDTLLDEMKWMATDFAEERQWKRAAAWRLARDACEAKSSEKRSQEQDKRKLARLVALQISSYWRAMERIAARYQTRSSSTAFERTASISVKDAASLSPRPRGSDANAGFEWLREGQEALVREKTAQIFEASRSARENLKKNGGGSTDEAYAHLKLAAFQWNALKFMLDMREAGYHLILNDQLGTGKPFTVSLFLYALDHLDTPTEPHLIVVPDAEIHKWVHYVKALHRHGRIQIYGGTPVERRKHQRAWDKEYMASTETNEPPVYCCICPHAVFVEEAATVFASQTWQAVVVEDMGLSVDSPSAYMSIKNTSSRVVVSEMALDQWSSERMALWGEFLLKSVAAEWNLMEWDELNLADAASVQRMMKRAGLPYKDESSCLQIALRSLTLGRLRNDMEAQLGKVEEQTVGCTMTASQLKCYNNVVVGFNSSADKETLDHWLRFMLRLRSACNGVDILQDFERLSVVDRAMLESCSAKLKALMELVNRLVHQDNVRVAIYMQCDMMLPVVEYAVMNHLNIPCVRVTGSTVNQHRALTHFAMKDAVRVAILSSRTRTVGSNRAVCAYGAQAVIVLDSDWDPMCDAKLRASWQLLATNSDVTVYRLYCESSIEASLLRVGSTVSEKLFGEMTPTECIASPQFKFDVCPLWWSTSSNNDMSMALMSAELMEKYCGNVENVEWYQLESPLTTGGELETEEHLLLSNSDELTPVEWYSVHLVQSLKEKQIPRSATKQNQLERASEDDRSSHLSFERLIGERNRTQWKQEATSSLFYEKEASLTSVVENFRLQGMHSTFGVYEPPVVHIEGETLLDTRDDTPFWVTYRARKPPTPVVPPDKAKAIADGKPMKPKKPKIPGKAPLAASDAESLKRKAPSGDVKKSTDYEGMPLPEASSGFDDDGFWGDTNLDALDSVSWDDTSILGGIQVQGLPDPVRTKKLKTDPVVSQKPRNKIAEATREGWSFVEEGLLKKLHDMYGANWNLIAQILTRHAMVKRRSARQCQEKYQRLTMPNKDKPVKPKSLSLSPAAVTSRVGMHTGGVLLKYPNSAFGIPPPPIRKNWILKQPVQDHELRHFRSTMDAVLASVKKKLPSPPIPIPVSVAPHDSHAEILATAILSPDEVINKSKQLAAATYQAANAVPTLTPFPETSGMGSLEIPTTAPATTTSPETPAWGDMSLLHQNLTRAGAESASTLPNANGVPVSTSAFLYVIDRMPEIKNQIQGILHRNDCSENQKVALIARLLSTTNQSSPAAPVNAAASRSLDQALNGEVVMNKPPTTMSPTEL</sequence>
<keyword evidence="9" id="KW-1185">Reference proteome</keyword>
<feature type="compositionally biased region" description="Basic and acidic residues" evidence="4">
    <location>
        <begin position="131"/>
        <end position="141"/>
    </location>
</feature>
<dbReference type="InterPro" id="IPR000330">
    <property type="entry name" value="SNF2_N"/>
</dbReference>
<reference evidence="8 9" key="1">
    <citation type="submission" date="2019-03" db="EMBL/GenBank/DDBJ databases">
        <authorList>
            <person name="Gaulin E."/>
            <person name="Dumas B."/>
        </authorList>
    </citation>
    <scope>NUCLEOTIDE SEQUENCE [LARGE SCALE GENOMIC DNA]</scope>
    <source>
        <strain evidence="8">CBS 568.67</strain>
    </source>
</reference>
<dbReference type="Proteomes" id="UP000332933">
    <property type="component" value="Unassembled WGS sequence"/>
</dbReference>
<dbReference type="SMART" id="SM00717">
    <property type="entry name" value="SANT"/>
    <property type="match status" value="1"/>
</dbReference>
<dbReference type="GO" id="GO:0035267">
    <property type="term" value="C:NuA4 histone acetyltransferase complex"/>
    <property type="evidence" value="ECO:0007669"/>
    <property type="project" value="UniProtKB-ARBA"/>
</dbReference>
<keyword evidence="3" id="KW-0156">Chromatin regulator</keyword>
<dbReference type="InterPro" id="IPR001005">
    <property type="entry name" value="SANT/Myb"/>
</dbReference>
<evidence type="ECO:0000313" key="9">
    <source>
        <dbReference type="Proteomes" id="UP000332933"/>
    </source>
</evidence>
<dbReference type="EMBL" id="CAADRA010005313">
    <property type="protein sequence ID" value="VFT88415.1"/>
    <property type="molecule type" value="Genomic_DNA"/>
</dbReference>
<dbReference type="InterPro" id="IPR009057">
    <property type="entry name" value="Homeodomain-like_sf"/>
</dbReference>
<dbReference type="Gene3D" id="1.10.10.60">
    <property type="entry name" value="Homeodomain-like"/>
    <property type="match status" value="1"/>
</dbReference>
<dbReference type="SMART" id="SM00573">
    <property type="entry name" value="HSA"/>
    <property type="match status" value="1"/>
</dbReference>
<reference evidence="7" key="2">
    <citation type="submission" date="2019-06" db="EMBL/GenBank/DDBJ databases">
        <title>Genomics analysis of Aphanomyces spp. identifies a new class of oomycete effector associated with host adaptation.</title>
        <authorList>
            <person name="Gaulin E."/>
        </authorList>
    </citation>
    <scope>NUCLEOTIDE SEQUENCE</scope>
    <source>
        <strain evidence="7">CBS 578.67</strain>
    </source>
</reference>
<dbReference type="InterPro" id="IPR027417">
    <property type="entry name" value="P-loop_NTPase"/>
</dbReference>
<comment type="similarity">
    <text evidence="2">Belongs to the SNF2/RAD54 helicase family. ISWI subfamily.</text>
</comment>